<organism evidence="1 2">
    <name type="scientific">Solanum commersonii</name>
    <name type="common">Commerson's wild potato</name>
    <name type="synonym">Commerson's nightshade</name>
    <dbReference type="NCBI Taxonomy" id="4109"/>
    <lineage>
        <taxon>Eukaryota</taxon>
        <taxon>Viridiplantae</taxon>
        <taxon>Streptophyta</taxon>
        <taxon>Embryophyta</taxon>
        <taxon>Tracheophyta</taxon>
        <taxon>Spermatophyta</taxon>
        <taxon>Magnoliopsida</taxon>
        <taxon>eudicotyledons</taxon>
        <taxon>Gunneridae</taxon>
        <taxon>Pentapetalae</taxon>
        <taxon>asterids</taxon>
        <taxon>lamiids</taxon>
        <taxon>Solanales</taxon>
        <taxon>Solanaceae</taxon>
        <taxon>Solanoideae</taxon>
        <taxon>Solaneae</taxon>
        <taxon>Solanum</taxon>
    </lineage>
</organism>
<protein>
    <submittedName>
        <fullName evidence="1">Uncharacterized protein</fullName>
    </submittedName>
</protein>
<comment type="caution">
    <text evidence="1">The sequence shown here is derived from an EMBL/GenBank/DDBJ whole genome shotgun (WGS) entry which is preliminary data.</text>
</comment>
<keyword evidence="2" id="KW-1185">Reference proteome</keyword>
<reference evidence="1 2" key="1">
    <citation type="submission" date="2020-09" db="EMBL/GenBank/DDBJ databases">
        <title>De no assembly of potato wild relative species, Solanum commersonii.</title>
        <authorList>
            <person name="Cho K."/>
        </authorList>
    </citation>
    <scope>NUCLEOTIDE SEQUENCE [LARGE SCALE GENOMIC DNA]</scope>
    <source>
        <strain evidence="1">LZ3.2</strain>
        <tissue evidence="1">Leaf</tissue>
    </source>
</reference>
<evidence type="ECO:0000313" key="1">
    <source>
        <dbReference type="EMBL" id="KAG5571401.1"/>
    </source>
</evidence>
<dbReference type="AlphaFoldDB" id="A0A9J5W7E0"/>
<dbReference type="Proteomes" id="UP000824120">
    <property type="component" value="Chromosome 12"/>
</dbReference>
<gene>
    <name evidence="1" type="ORF">H5410_061167</name>
</gene>
<sequence>MKNLQHPLPISWNWKSSSVQYLSKNILYLKTYTINLLYLKLHTKIKIQTLSEFVNALDDHTFVCFITFQLLPLASSRSGSVGDIRYNTASWNCWTTHRLLLFIADLIFSFRAQHNRTLASKTQVWQFKKDVWNSATQESIMNAHTRLNLLMRRSNVHSKIQVVTHHYQRISSLLYLLQMQVQAQQRK</sequence>
<proteinExistence type="predicted"/>
<dbReference type="EMBL" id="JACXVP010000012">
    <property type="protein sequence ID" value="KAG5571401.1"/>
    <property type="molecule type" value="Genomic_DNA"/>
</dbReference>
<evidence type="ECO:0000313" key="2">
    <source>
        <dbReference type="Proteomes" id="UP000824120"/>
    </source>
</evidence>
<accession>A0A9J5W7E0</accession>
<name>A0A9J5W7E0_SOLCO</name>